<proteinExistence type="predicted"/>
<dbReference type="Pfam" id="PF07876">
    <property type="entry name" value="Dabb"/>
    <property type="match status" value="1"/>
</dbReference>
<dbReference type="PANTHER" id="PTHR33178">
    <property type="match status" value="1"/>
</dbReference>
<evidence type="ECO:0000259" key="2">
    <source>
        <dbReference type="PROSITE" id="PS51502"/>
    </source>
</evidence>
<evidence type="ECO:0000313" key="3">
    <source>
        <dbReference type="EMBL" id="KNE57652.1"/>
    </source>
</evidence>
<dbReference type="EMBL" id="GG745332">
    <property type="protein sequence ID" value="KNE57652.1"/>
    <property type="molecule type" value="Genomic_DNA"/>
</dbReference>
<keyword evidence="4" id="KW-1185">Reference proteome</keyword>
<organism evidence="3 4">
    <name type="scientific">Allomyces macrogynus (strain ATCC 38327)</name>
    <name type="common">Allomyces javanicus var. macrogynus</name>
    <dbReference type="NCBI Taxonomy" id="578462"/>
    <lineage>
        <taxon>Eukaryota</taxon>
        <taxon>Fungi</taxon>
        <taxon>Fungi incertae sedis</taxon>
        <taxon>Blastocladiomycota</taxon>
        <taxon>Blastocladiomycetes</taxon>
        <taxon>Blastocladiales</taxon>
        <taxon>Blastocladiaceae</taxon>
        <taxon>Allomyces</taxon>
    </lineage>
</organism>
<accession>A0A0L0S555</accession>
<sequence length="128" mass="14308">MWFRQTVSPNTFQSKYHDQSQLSAAPASAMPVRHIVLFKLKEDASPDAIAHMKAEILALKDRLPHLVVSATVNESFTTRHKGFSVVLDSVLVSREALAEYSPHPIHQDVVQNAIKPILDDIMAVDYDC</sequence>
<dbReference type="SUPFAM" id="SSF54909">
    <property type="entry name" value="Dimeric alpha+beta barrel"/>
    <property type="match status" value="1"/>
</dbReference>
<dbReference type="InterPro" id="IPR011008">
    <property type="entry name" value="Dimeric_a/b-barrel"/>
</dbReference>
<dbReference type="Gene3D" id="3.30.70.100">
    <property type="match status" value="1"/>
</dbReference>
<dbReference type="VEuPathDB" id="FungiDB:AMAG_04517"/>
<protein>
    <recommendedName>
        <fullName evidence="2">Stress-response A/B barrel domain-containing protein</fullName>
    </recommendedName>
</protein>
<feature type="domain" description="Stress-response A/B barrel" evidence="2">
    <location>
        <begin position="32"/>
        <end position="126"/>
    </location>
</feature>
<evidence type="ECO:0000256" key="1">
    <source>
        <dbReference type="ARBA" id="ARBA00011738"/>
    </source>
</evidence>
<name>A0A0L0S555_ALLM3</name>
<dbReference type="Proteomes" id="UP000054350">
    <property type="component" value="Unassembled WGS sequence"/>
</dbReference>
<dbReference type="PANTHER" id="PTHR33178:SF10">
    <property type="entry name" value="STRESS-RESPONSE A_B BARREL DOMAIN-CONTAINING PROTEIN"/>
    <property type="match status" value="1"/>
</dbReference>
<dbReference type="InterPro" id="IPR013097">
    <property type="entry name" value="Dabb"/>
</dbReference>
<dbReference type="PROSITE" id="PS51502">
    <property type="entry name" value="S_R_A_B_BARREL"/>
    <property type="match status" value="1"/>
</dbReference>
<evidence type="ECO:0000313" key="4">
    <source>
        <dbReference type="Proteomes" id="UP000054350"/>
    </source>
</evidence>
<gene>
    <name evidence="3" type="ORF">AMAG_04517</name>
</gene>
<dbReference type="SMART" id="SM00886">
    <property type="entry name" value="Dabb"/>
    <property type="match status" value="1"/>
</dbReference>
<reference evidence="4" key="2">
    <citation type="submission" date="2009-11" db="EMBL/GenBank/DDBJ databases">
        <title>The Genome Sequence of Allomyces macrogynus strain ATCC 38327.</title>
        <authorList>
            <consortium name="The Broad Institute Genome Sequencing Platform"/>
            <person name="Russ C."/>
            <person name="Cuomo C."/>
            <person name="Shea T."/>
            <person name="Young S.K."/>
            <person name="Zeng Q."/>
            <person name="Koehrsen M."/>
            <person name="Haas B."/>
            <person name="Borodovsky M."/>
            <person name="Guigo R."/>
            <person name="Alvarado L."/>
            <person name="Berlin A."/>
            <person name="Borenstein D."/>
            <person name="Chen Z."/>
            <person name="Engels R."/>
            <person name="Freedman E."/>
            <person name="Gellesch M."/>
            <person name="Goldberg J."/>
            <person name="Griggs A."/>
            <person name="Gujja S."/>
            <person name="Heiman D."/>
            <person name="Hepburn T."/>
            <person name="Howarth C."/>
            <person name="Jen D."/>
            <person name="Larson L."/>
            <person name="Lewis B."/>
            <person name="Mehta T."/>
            <person name="Park D."/>
            <person name="Pearson M."/>
            <person name="Roberts A."/>
            <person name="Saif S."/>
            <person name="Shenoy N."/>
            <person name="Sisk P."/>
            <person name="Stolte C."/>
            <person name="Sykes S."/>
            <person name="Walk T."/>
            <person name="White J."/>
            <person name="Yandava C."/>
            <person name="Burger G."/>
            <person name="Gray M.W."/>
            <person name="Holland P.W.H."/>
            <person name="King N."/>
            <person name="Lang F.B.F."/>
            <person name="Roger A.J."/>
            <person name="Ruiz-Trillo I."/>
            <person name="Lander E."/>
            <person name="Nusbaum C."/>
        </authorList>
    </citation>
    <scope>NUCLEOTIDE SEQUENCE [LARGE SCALE GENOMIC DNA]</scope>
    <source>
        <strain evidence="4">ATCC 38327</strain>
    </source>
</reference>
<reference evidence="3 4" key="1">
    <citation type="submission" date="2009-11" db="EMBL/GenBank/DDBJ databases">
        <title>Annotation of Allomyces macrogynus ATCC 38327.</title>
        <authorList>
            <consortium name="The Broad Institute Genome Sequencing Platform"/>
            <person name="Russ C."/>
            <person name="Cuomo C."/>
            <person name="Burger G."/>
            <person name="Gray M.W."/>
            <person name="Holland P.W.H."/>
            <person name="King N."/>
            <person name="Lang F.B.F."/>
            <person name="Roger A.J."/>
            <person name="Ruiz-Trillo I."/>
            <person name="Young S.K."/>
            <person name="Zeng Q."/>
            <person name="Gargeya S."/>
            <person name="Fitzgerald M."/>
            <person name="Haas B."/>
            <person name="Abouelleil A."/>
            <person name="Alvarado L."/>
            <person name="Arachchi H.M."/>
            <person name="Berlin A."/>
            <person name="Chapman S.B."/>
            <person name="Gearin G."/>
            <person name="Goldberg J."/>
            <person name="Griggs A."/>
            <person name="Gujja S."/>
            <person name="Hansen M."/>
            <person name="Heiman D."/>
            <person name="Howarth C."/>
            <person name="Larimer J."/>
            <person name="Lui A."/>
            <person name="MacDonald P.J.P."/>
            <person name="McCowen C."/>
            <person name="Montmayeur A."/>
            <person name="Murphy C."/>
            <person name="Neiman D."/>
            <person name="Pearson M."/>
            <person name="Priest M."/>
            <person name="Roberts A."/>
            <person name="Saif S."/>
            <person name="Shea T."/>
            <person name="Sisk P."/>
            <person name="Stolte C."/>
            <person name="Sykes S."/>
            <person name="Wortman J."/>
            <person name="Nusbaum C."/>
            <person name="Birren B."/>
        </authorList>
    </citation>
    <scope>NUCLEOTIDE SEQUENCE [LARGE SCALE GENOMIC DNA]</scope>
    <source>
        <strain evidence="3 4">ATCC 38327</strain>
    </source>
</reference>
<dbReference type="AlphaFoldDB" id="A0A0L0S555"/>
<dbReference type="InterPro" id="IPR044662">
    <property type="entry name" value="HS1/DABB1-like"/>
</dbReference>
<comment type="subunit">
    <text evidence="1">Homodimer.</text>
</comment>
<dbReference type="OrthoDB" id="42919at2759"/>